<evidence type="ECO:0000313" key="1">
    <source>
        <dbReference type="EMBL" id="AFK06289.1"/>
    </source>
</evidence>
<evidence type="ECO:0000313" key="2">
    <source>
        <dbReference type="Proteomes" id="UP000002881"/>
    </source>
</evidence>
<gene>
    <name evidence="1" type="ORF">Theba_0570</name>
</gene>
<sequence length="275" mass="29644" precursor="true">MKKLLILIVVFFCVVTVAMNPFQLQTGGNGILAVEYDSGFGSPSDLYGITNSAFSTHFVELTTVASPSSNQRALYLHLFEDSDDGMAGMLQYYMDTENASNVRSLSYTISGALGPFTAYGADFELNMTTATATTYGVSVRGGITGKAYELIEYIVSFSSDLWNSGSSVSSVDLLAGIRFVPDPFMIGLELGTREGMAIKYLGLSTQYTYNNLFSARAGVSMNADLLSNIDFIVGGGMEVRVGDMLITAGIGTNLTNKIESFSFSRNWSVGLLGRW</sequence>
<dbReference type="RefSeq" id="WP_006492202.1">
    <property type="nucleotide sequence ID" value="NC_017934.1"/>
</dbReference>
<name>I2F2Y6_9BACT</name>
<evidence type="ECO:0008006" key="3">
    <source>
        <dbReference type="Google" id="ProtNLM"/>
    </source>
</evidence>
<dbReference type="EMBL" id="CP003532">
    <property type="protein sequence ID" value="AFK06289.1"/>
    <property type="molecule type" value="Genomic_DNA"/>
</dbReference>
<organism evidence="1 2">
    <name type="scientific">Mesotoga prima MesG1.Ag.4.2</name>
    <dbReference type="NCBI Taxonomy" id="660470"/>
    <lineage>
        <taxon>Bacteria</taxon>
        <taxon>Thermotogati</taxon>
        <taxon>Thermotogota</taxon>
        <taxon>Thermotogae</taxon>
        <taxon>Kosmotogales</taxon>
        <taxon>Kosmotogaceae</taxon>
        <taxon>Mesotoga</taxon>
    </lineage>
</organism>
<dbReference type="KEGG" id="mpg:Theba_0570"/>
<accession>I2F2Y6</accession>
<dbReference type="STRING" id="660470.Theba_0570"/>
<keyword evidence="2" id="KW-1185">Reference proteome</keyword>
<dbReference type="AlphaFoldDB" id="I2F2Y6"/>
<dbReference type="HOGENOM" id="CLU_1011229_0_0_0"/>
<protein>
    <recommendedName>
        <fullName evidence="3">Outer membrane protein beta-barrel domain-containing protein</fullName>
    </recommendedName>
</protein>
<reference evidence="1 2" key="1">
    <citation type="journal article" date="2012" name="Genome Biol. Evol.">
        <title>Genome Sequence of the Mesophilic Thermotogales Bacterium Mesotoga prima MesG1.Ag.4.2 Reveals the Largest Thermotogales Genome To Date.</title>
        <authorList>
            <person name="Zhaxybayeva O."/>
            <person name="Swithers K.S."/>
            <person name="Foght J."/>
            <person name="Green A.G."/>
            <person name="Bruce D."/>
            <person name="Detter C."/>
            <person name="Han S."/>
            <person name="Teshima H."/>
            <person name="Han J."/>
            <person name="Woyke T."/>
            <person name="Pitluck S."/>
            <person name="Nolan M."/>
            <person name="Ivanova N."/>
            <person name="Pati A."/>
            <person name="Land M.L."/>
            <person name="Dlutek M."/>
            <person name="Doolittle W.F."/>
            <person name="Noll K.M."/>
            <person name="Nesbo C.L."/>
        </authorList>
    </citation>
    <scope>NUCLEOTIDE SEQUENCE [LARGE SCALE GENOMIC DNA]</scope>
    <source>
        <strain evidence="2">mesG1.Ag.4.2</strain>
    </source>
</reference>
<dbReference type="GeneID" id="87106419"/>
<dbReference type="Proteomes" id="UP000002881">
    <property type="component" value="Chromosome"/>
</dbReference>
<proteinExistence type="predicted"/>
<dbReference type="eggNOG" id="ENOG5033Y0Q">
    <property type="taxonomic scope" value="Bacteria"/>
</dbReference>